<dbReference type="InterPro" id="IPR035940">
    <property type="entry name" value="CAP_sf"/>
</dbReference>
<feature type="domain" description="SCP" evidence="1">
    <location>
        <begin position="10"/>
        <end position="41"/>
    </location>
</feature>
<dbReference type="Pfam" id="PF00188">
    <property type="entry name" value="CAP"/>
    <property type="match status" value="1"/>
</dbReference>
<dbReference type="PRINTS" id="PR00837">
    <property type="entry name" value="V5TPXLIKE"/>
</dbReference>
<evidence type="ECO:0000313" key="2">
    <source>
        <dbReference type="EMBL" id="ETN73385.1"/>
    </source>
</evidence>
<dbReference type="Proteomes" id="UP000053676">
    <property type="component" value="Unassembled WGS sequence"/>
</dbReference>
<accession>W2SUS8</accession>
<proteinExistence type="predicted"/>
<dbReference type="GO" id="GO:0005576">
    <property type="term" value="C:extracellular region"/>
    <property type="evidence" value="ECO:0007669"/>
    <property type="project" value="InterPro"/>
</dbReference>
<dbReference type="PROSITE" id="PS01010">
    <property type="entry name" value="CRISP_2"/>
    <property type="match status" value="1"/>
</dbReference>
<dbReference type="AlphaFoldDB" id="W2SUS8"/>
<sequence>MTYSSNLKNHSSFSQMAWASSVRLGCAIQTCHDKSFIVCRYSPAGNVLKEQIYKPGVVCRGCQAACKTSDGLCDIL</sequence>
<dbReference type="Gene3D" id="3.40.33.10">
    <property type="entry name" value="CAP"/>
    <property type="match status" value="1"/>
</dbReference>
<keyword evidence="3" id="KW-1185">Reference proteome</keyword>
<dbReference type="OMA" id="AIQTCHD"/>
<dbReference type="KEGG" id="nai:NECAME_18373"/>
<gene>
    <name evidence="2" type="ORF">NECAME_18373</name>
</gene>
<dbReference type="OrthoDB" id="5777635at2759"/>
<reference evidence="3" key="1">
    <citation type="journal article" date="2014" name="Nat. Genet.">
        <title>Genome of the human hookworm Necator americanus.</title>
        <authorList>
            <person name="Tang Y.T."/>
            <person name="Gao X."/>
            <person name="Rosa B.A."/>
            <person name="Abubucker S."/>
            <person name="Hallsworth-Pepin K."/>
            <person name="Martin J."/>
            <person name="Tyagi R."/>
            <person name="Heizer E."/>
            <person name="Zhang X."/>
            <person name="Bhonagiri-Palsikar V."/>
            <person name="Minx P."/>
            <person name="Warren W.C."/>
            <person name="Wang Q."/>
            <person name="Zhan B."/>
            <person name="Hotez P.J."/>
            <person name="Sternberg P.W."/>
            <person name="Dougall A."/>
            <person name="Gaze S.T."/>
            <person name="Mulvenna J."/>
            <person name="Sotillo J."/>
            <person name="Ranganathan S."/>
            <person name="Rabelo E.M."/>
            <person name="Wilson R.K."/>
            <person name="Felgner P.L."/>
            <person name="Bethony J."/>
            <person name="Hawdon J.M."/>
            <person name="Gasser R.B."/>
            <person name="Loukas A."/>
            <person name="Mitreva M."/>
        </authorList>
    </citation>
    <scope>NUCLEOTIDE SEQUENCE [LARGE SCALE GENOMIC DNA]</scope>
</reference>
<evidence type="ECO:0000259" key="1">
    <source>
        <dbReference type="Pfam" id="PF00188"/>
    </source>
</evidence>
<dbReference type="STRING" id="51031.W2SUS8"/>
<dbReference type="InterPro" id="IPR018244">
    <property type="entry name" value="Allrgn_V5/Tpx1_CS"/>
</dbReference>
<evidence type="ECO:0000313" key="3">
    <source>
        <dbReference type="Proteomes" id="UP000053676"/>
    </source>
</evidence>
<protein>
    <recommendedName>
        <fullName evidence="1">SCP domain-containing protein</fullName>
    </recommendedName>
</protein>
<dbReference type="PANTHER" id="PTHR10334">
    <property type="entry name" value="CYSTEINE-RICH SECRETORY PROTEIN-RELATED"/>
    <property type="match status" value="1"/>
</dbReference>
<dbReference type="InterPro" id="IPR014044">
    <property type="entry name" value="CAP_dom"/>
</dbReference>
<dbReference type="EMBL" id="KI661014">
    <property type="protein sequence ID" value="ETN73385.1"/>
    <property type="molecule type" value="Genomic_DNA"/>
</dbReference>
<dbReference type="InterPro" id="IPR001283">
    <property type="entry name" value="CRISP-related"/>
</dbReference>
<organism evidence="2 3">
    <name type="scientific">Necator americanus</name>
    <name type="common">Human hookworm</name>
    <dbReference type="NCBI Taxonomy" id="51031"/>
    <lineage>
        <taxon>Eukaryota</taxon>
        <taxon>Metazoa</taxon>
        <taxon>Ecdysozoa</taxon>
        <taxon>Nematoda</taxon>
        <taxon>Chromadorea</taxon>
        <taxon>Rhabditida</taxon>
        <taxon>Rhabditina</taxon>
        <taxon>Rhabditomorpha</taxon>
        <taxon>Strongyloidea</taxon>
        <taxon>Ancylostomatidae</taxon>
        <taxon>Bunostominae</taxon>
        <taxon>Necator</taxon>
    </lineage>
</organism>
<dbReference type="SUPFAM" id="SSF55797">
    <property type="entry name" value="PR-1-like"/>
    <property type="match status" value="1"/>
</dbReference>
<name>W2SUS8_NECAM</name>